<name>Q9UZW7_PYRAB</name>
<keyword evidence="1" id="KW-0472">Membrane</keyword>
<keyword evidence="1" id="KW-0812">Transmembrane</keyword>
<dbReference type="PIR" id="F75079">
    <property type="entry name" value="F75079"/>
</dbReference>
<evidence type="ECO:0000256" key="1">
    <source>
        <dbReference type="SAM" id="Phobius"/>
    </source>
</evidence>
<dbReference type="HOGENOM" id="CLU_171550_0_0_2"/>
<dbReference type="Proteomes" id="UP000009139">
    <property type="component" value="Chromosome"/>
</dbReference>
<dbReference type="EMBL" id="HE613800">
    <property type="protein sequence ID" value="CCE70437.1"/>
    <property type="molecule type" value="Genomic_DNA"/>
</dbReference>
<keyword evidence="4" id="KW-1185">Reference proteome</keyword>
<feature type="transmembrane region" description="Helical" evidence="1">
    <location>
        <begin position="92"/>
        <end position="111"/>
    </location>
</feature>
<protein>
    <submittedName>
        <fullName evidence="2">Uncharacterized protein</fullName>
    </submittedName>
</protein>
<feature type="transmembrane region" description="Helical" evidence="1">
    <location>
        <begin position="12"/>
        <end position="28"/>
    </location>
</feature>
<accession>Q9UZW7</accession>
<dbReference type="AlphaFoldDB" id="Q9UZW7"/>
<evidence type="ECO:0000313" key="2">
    <source>
        <dbReference type="EMBL" id="CAB49939.1"/>
    </source>
</evidence>
<reference evidence="2" key="2">
    <citation type="journal article" date="2000" name="J. Mol. Biol.">
        <title>Archaeal homologs of eukaryotic methylation guide small nucleolar RNAs: lessons from the Pyrococcus genomes.</title>
        <authorList>
            <person name="Gaspin C."/>
            <person name="Cavaille J."/>
            <person name="Erauso G."/>
        </authorList>
    </citation>
    <scope>NUCLEOTIDE SEQUENCE</scope>
    <source>
        <strain evidence="2">Orsay</strain>
    </source>
</reference>
<evidence type="ECO:0000313" key="4">
    <source>
        <dbReference type="Proteomes" id="UP000000810"/>
    </source>
</evidence>
<dbReference type="KEGG" id="pab:PAB0686"/>
<dbReference type="EMBL" id="AJ248286">
    <property type="protein sequence ID" value="CAB49939.1"/>
    <property type="molecule type" value="Genomic_DNA"/>
</dbReference>
<dbReference type="eggNOG" id="arCOG03580">
    <property type="taxonomic scope" value="Archaea"/>
</dbReference>
<evidence type="ECO:0000313" key="5">
    <source>
        <dbReference type="Proteomes" id="UP000009139"/>
    </source>
</evidence>
<proteinExistence type="predicted"/>
<reference evidence="2 4" key="4">
    <citation type="journal article" date="2003" name="Mol. Microbiol.">
        <title>An integrated analysis of the genome of the hyperthermophilic archaeon Pyrococcus abyssi.</title>
        <authorList>
            <person name="Cohen G."/>
            <person name="Barbe V."/>
            <person name="Flament D."/>
            <person name="Galperin M."/>
            <person name="Heilig R."/>
            <person name="Ripp R."/>
            <person name="Lecompte O."/>
            <person name="Prieur D."/>
            <person name="Poch O."/>
            <person name="Quellerou J."/>
            <person name="Thierry J.C."/>
            <person name="Van der Oost J."/>
            <person name="Weissenbach J."/>
            <person name="Zivanovic Y."/>
            <person name="Forterre P."/>
        </authorList>
    </citation>
    <scope>NUCLEOTIDE SEQUENCE [LARGE SCALE GENOMIC DNA]</scope>
    <source>
        <strain evidence="4">GE5 / Orsay</strain>
        <strain evidence="2">Orsay</strain>
    </source>
</reference>
<reference evidence="2" key="1">
    <citation type="submission" date="1999-07" db="EMBL/GenBank/DDBJ databases">
        <authorList>
            <person name="Genoscope"/>
        </authorList>
    </citation>
    <scope>NUCLEOTIDE SEQUENCE</scope>
    <source>
        <strain evidence="2">Orsay</strain>
    </source>
</reference>
<dbReference type="Proteomes" id="UP000000810">
    <property type="component" value="Chromosome"/>
</dbReference>
<reference evidence="3 5" key="5">
    <citation type="journal article" date="2012" name="Curr. Microbiol.">
        <title>Re-annotation of two hyperthermophilic archaea Pyrococcus abyssi GE5 and Pyrococcus furiosus DSM 3638.</title>
        <authorList>
            <person name="Gao J."/>
            <person name="Wang J."/>
        </authorList>
    </citation>
    <scope>GENOME REANNOTATION</scope>
    <source>
        <strain evidence="3">GE5</strain>
        <strain evidence="5">GE5 / Orsay</strain>
    </source>
</reference>
<reference evidence="2" key="3">
    <citation type="journal article" date="2001" name="Genome Res.">
        <title>Genome evolution at the genus level: comparison of three complete genomes of hyperthermophilic archaea.</title>
        <authorList>
            <person name="Lecompte O."/>
            <person name="Ripp R."/>
            <person name="Puzos-Barbe V."/>
            <person name="Duprat S."/>
            <person name="Heilig R."/>
            <person name="Dietrich J."/>
            <person name="Thierry J.C."/>
            <person name="Poch O."/>
        </authorList>
    </citation>
    <scope>NUCLEOTIDE SEQUENCE</scope>
    <source>
        <strain evidence="2">Orsay</strain>
    </source>
</reference>
<dbReference type="STRING" id="272844.PAB0686"/>
<gene>
    <name evidence="2" type="ordered locus">PAB0686</name>
</gene>
<dbReference type="Gene3D" id="1.20.120.1630">
    <property type="match status" value="1"/>
</dbReference>
<keyword evidence="1" id="KW-1133">Transmembrane helix</keyword>
<sequence length="112" mass="13207">MNFLGIVPKVARISIPYAILSLILNYLFNINLSFPYGILLTFPGILAWIYCYLQVSKAYKRGILMKEGCYSIVRHPIYSIWGCFMDSDKRNFFVLLFSIIFKYFYGIFMLVW</sequence>
<feature type="transmembrane region" description="Helical" evidence="1">
    <location>
        <begin position="34"/>
        <end position="53"/>
    </location>
</feature>
<organism evidence="2 4">
    <name type="scientific">Pyrococcus abyssi (strain GE5 / Orsay)</name>
    <dbReference type="NCBI Taxonomy" id="272844"/>
    <lineage>
        <taxon>Archaea</taxon>
        <taxon>Methanobacteriati</taxon>
        <taxon>Methanobacteriota</taxon>
        <taxon>Thermococci</taxon>
        <taxon>Thermococcales</taxon>
        <taxon>Thermococcaceae</taxon>
        <taxon>Pyrococcus</taxon>
    </lineage>
</organism>
<evidence type="ECO:0000313" key="3">
    <source>
        <dbReference type="EMBL" id="CCE70437.1"/>
    </source>
</evidence>